<dbReference type="SUPFAM" id="SSF46785">
    <property type="entry name" value="Winged helix' DNA-binding domain"/>
    <property type="match status" value="1"/>
</dbReference>
<keyword evidence="2" id="KW-0805">Transcription regulation</keyword>
<sequence>MGGKKTPLELRHFAALVALAEAGGVGKAARRLGVAQSTLSEALLSLERALGHPVLERMPGASAALTEVARRLLPHARSILLATERAHAEALAMPVRLVVGTVESVGTHLLPMALHACRSAHPQLELQVSVGLCETLKASFAAGRIDLLLTLERARTRSSRSAIPAHSIPLMLLREAEDTSPIEDTWPLLVPDPEGALHAAARDWVRREGVSRHVVSTGTLDGVRRGVCSGRALGFLPRHAVLDDLRVGRLSTVNTRGALPSLELRVRLRRSVPAALREGAGTVTSAVSKQLVAEAMAE</sequence>
<reference evidence="6 7" key="1">
    <citation type="journal article" date="2011" name="Curr. Microbiol.">
        <title>Luteibacter jiangsuensis sp. nov.: a methamidophos-degrading bacterium isolated from a methamidophos-manufacturing factory.</title>
        <authorList>
            <person name="Wang L."/>
            <person name="Wang G.L."/>
            <person name="Li S.P."/>
            <person name="Jiang J.D."/>
        </authorList>
    </citation>
    <scope>NUCLEOTIDE SEQUENCE [LARGE SCALE GENOMIC DNA]</scope>
    <source>
        <strain evidence="6 7">CGMCC 1.10133</strain>
    </source>
</reference>
<accession>A0ABX0Q2D3</accession>
<dbReference type="Gene3D" id="3.40.190.10">
    <property type="entry name" value="Periplasmic binding protein-like II"/>
    <property type="match status" value="2"/>
</dbReference>
<dbReference type="InterPro" id="IPR036388">
    <property type="entry name" value="WH-like_DNA-bd_sf"/>
</dbReference>
<evidence type="ECO:0000313" key="7">
    <source>
        <dbReference type="Proteomes" id="UP001429601"/>
    </source>
</evidence>
<evidence type="ECO:0000256" key="4">
    <source>
        <dbReference type="ARBA" id="ARBA00023163"/>
    </source>
</evidence>
<evidence type="ECO:0000256" key="1">
    <source>
        <dbReference type="ARBA" id="ARBA00009437"/>
    </source>
</evidence>
<keyword evidence="4" id="KW-0804">Transcription</keyword>
<dbReference type="PANTHER" id="PTHR30126">
    <property type="entry name" value="HTH-TYPE TRANSCRIPTIONAL REGULATOR"/>
    <property type="match status" value="1"/>
</dbReference>
<dbReference type="InterPro" id="IPR005119">
    <property type="entry name" value="LysR_subst-bd"/>
</dbReference>
<protein>
    <submittedName>
        <fullName evidence="6">LysR family transcriptional regulator</fullName>
    </submittedName>
</protein>
<dbReference type="Proteomes" id="UP001429601">
    <property type="component" value="Unassembled WGS sequence"/>
</dbReference>
<dbReference type="Pfam" id="PF00126">
    <property type="entry name" value="HTH_1"/>
    <property type="match status" value="1"/>
</dbReference>
<organism evidence="6 7">
    <name type="scientific">Luteibacter jiangsuensis</name>
    <dbReference type="NCBI Taxonomy" id="637577"/>
    <lineage>
        <taxon>Bacteria</taxon>
        <taxon>Pseudomonadati</taxon>
        <taxon>Pseudomonadota</taxon>
        <taxon>Gammaproteobacteria</taxon>
        <taxon>Lysobacterales</taxon>
        <taxon>Rhodanobacteraceae</taxon>
        <taxon>Luteibacter</taxon>
    </lineage>
</organism>
<dbReference type="InterPro" id="IPR000847">
    <property type="entry name" value="LysR_HTH_N"/>
</dbReference>
<gene>
    <name evidence="6" type="ORF">HBF26_06400</name>
</gene>
<evidence type="ECO:0000256" key="2">
    <source>
        <dbReference type="ARBA" id="ARBA00023015"/>
    </source>
</evidence>
<keyword evidence="3" id="KW-0238">DNA-binding</keyword>
<evidence type="ECO:0000259" key="5">
    <source>
        <dbReference type="PROSITE" id="PS50931"/>
    </source>
</evidence>
<comment type="similarity">
    <text evidence="1">Belongs to the LysR transcriptional regulatory family.</text>
</comment>
<feature type="domain" description="HTH lysR-type" evidence="5">
    <location>
        <begin position="8"/>
        <end position="66"/>
    </location>
</feature>
<dbReference type="PANTHER" id="PTHR30126:SF39">
    <property type="entry name" value="HTH-TYPE TRANSCRIPTIONAL REGULATOR CYSL"/>
    <property type="match status" value="1"/>
</dbReference>
<dbReference type="Gene3D" id="1.10.10.10">
    <property type="entry name" value="Winged helix-like DNA-binding domain superfamily/Winged helix DNA-binding domain"/>
    <property type="match status" value="1"/>
</dbReference>
<proteinExistence type="inferred from homology"/>
<dbReference type="Pfam" id="PF03466">
    <property type="entry name" value="LysR_substrate"/>
    <property type="match status" value="1"/>
</dbReference>
<dbReference type="InterPro" id="IPR036390">
    <property type="entry name" value="WH_DNA-bd_sf"/>
</dbReference>
<evidence type="ECO:0000313" key="6">
    <source>
        <dbReference type="EMBL" id="NID04507.1"/>
    </source>
</evidence>
<comment type="caution">
    <text evidence="6">The sequence shown here is derived from an EMBL/GenBank/DDBJ whole genome shotgun (WGS) entry which is preliminary data.</text>
</comment>
<dbReference type="SUPFAM" id="SSF53850">
    <property type="entry name" value="Periplasmic binding protein-like II"/>
    <property type="match status" value="1"/>
</dbReference>
<keyword evidence="7" id="KW-1185">Reference proteome</keyword>
<name>A0ABX0Q2D3_9GAMM</name>
<evidence type="ECO:0000256" key="3">
    <source>
        <dbReference type="ARBA" id="ARBA00023125"/>
    </source>
</evidence>
<dbReference type="PROSITE" id="PS50931">
    <property type="entry name" value="HTH_LYSR"/>
    <property type="match status" value="1"/>
</dbReference>
<dbReference type="EMBL" id="JAAQQR010000002">
    <property type="protein sequence ID" value="NID04507.1"/>
    <property type="molecule type" value="Genomic_DNA"/>
</dbReference>